<evidence type="ECO:0000256" key="2">
    <source>
        <dbReference type="ARBA" id="ARBA00022517"/>
    </source>
</evidence>
<keyword evidence="5 9" id="KW-0539">Nucleus</keyword>
<sequence length="251" mass="27563">MSFRGRRGSSFGRSRGGGRGFRGSGGGGRGGYQDTGPPEHVTELGVFTHPCLEQIVCKCTTEKVPYFNAPVYFENKEQVGKVDEIFGGLKNHFVSVTLADGIKASSFTADDKVFIDPYKLLPLERFLPGATQSRRGRGRGGGDFRARGGRFGGDRGRWSGGRTQRGFTPGRGSDRGDYGRGRGYGRDFKNSNHEGGGFANRRGEFNRGRSGFFERGRGGFDRGRAAGYDRGGERKRFGNEQQMTPKKIKFE</sequence>
<feature type="compositionally biased region" description="Gly residues" evidence="10">
    <location>
        <begin position="14"/>
        <end position="33"/>
    </location>
</feature>
<comment type="function">
    <text evidence="9">Required for ribosome biogenesis. Part of a complex which catalyzes pseudouridylation of rRNA. This involves the isomerization of uridine such that the ribose is subsequently attached to C5, instead of the normal N1. Pseudouridine ("psi") residues may serve to stabilize the conformation of rRNAs.</text>
</comment>
<comment type="subunit">
    <text evidence="9">Component of the small nucleolar ribonucleoprotein particles containing H/ACA-type snoRNAs (H/ACA snoRNPs).</text>
</comment>
<dbReference type="SUPFAM" id="SSF50447">
    <property type="entry name" value="Translation proteins"/>
    <property type="match status" value="1"/>
</dbReference>
<dbReference type="GO" id="GO:0034513">
    <property type="term" value="F:box H/ACA snoRNA binding"/>
    <property type="evidence" value="ECO:0007669"/>
    <property type="project" value="TreeGrafter"/>
</dbReference>
<evidence type="ECO:0000256" key="3">
    <source>
        <dbReference type="ARBA" id="ARBA00022552"/>
    </source>
</evidence>
<protein>
    <recommendedName>
        <fullName evidence="9">H/ACA ribonucleoprotein complex subunit</fullName>
    </recommendedName>
</protein>
<evidence type="ECO:0000256" key="7">
    <source>
        <dbReference type="ARBA" id="ARBA00038293"/>
    </source>
</evidence>
<evidence type="ECO:0000256" key="1">
    <source>
        <dbReference type="ARBA" id="ARBA00004604"/>
    </source>
</evidence>
<dbReference type="EMBL" id="HG805867">
    <property type="protein sequence ID" value="CDW53784.1"/>
    <property type="molecule type" value="Genomic_DNA"/>
</dbReference>
<dbReference type="InterPro" id="IPR038664">
    <property type="entry name" value="Gar1/Naf1_Cbf5-bd_sf"/>
</dbReference>
<reference evidence="11" key="1">
    <citation type="submission" date="2014-01" db="EMBL/GenBank/DDBJ databases">
        <authorList>
            <person name="Aslett M."/>
        </authorList>
    </citation>
    <scope>NUCLEOTIDE SEQUENCE</scope>
</reference>
<name>A0A077Z1J6_TRITR</name>
<dbReference type="Pfam" id="PF04410">
    <property type="entry name" value="Gar1"/>
    <property type="match status" value="1"/>
</dbReference>
<comment type="similarity">
    <text evidence="7 9">Belongs to the GAR1 family.</text>
</comment>
<proteinExistence type="inferred from homology"/>
<feature type="region of interest" description="Disordered" evidence="10">
    <location>
        <begin position="1"/>
        <end position="39"/>
    </location>
</feature>
<reference evidence="11" key="2">
    <citation type="submission" date="2014-03" db="EMBL/GenBank/DDBJ databases">
        <title>The whipworm genome and dual-species transcriptomics of an intimate host-pathogen interaction.</title>
        <authorList>
            <person name="Foth B.J."/>
            <person name="Tsai I.J."/>
            <person name="Reid A.J."/>
            <person name="Bancroft A.J."/>
            <person name="Nichol S."/>
            <person name="Tracey A."/>
            <person name="Holroyd N."/>
            <person name="Cotton J.A."/>
            <person name="Stanley E.J."/>
            <person name="Zarowiecki M."/>
            <person name="Liu J.Z."/>
            <person name="Huckvale T."/>
            <person name="Cooper P.J."/>
            <person name="Grencis R.K."/>
            <person name="Berriman M."/>
        </authorList>
    </citation>
    <scope>NUCLEOTIDE SEQUENCE [LARGE SCALE GENOMIC DNA]</scope>
</reference>
<evidence type="ECO:0000313" key="11">
    <source>
        <dbReference type="EMBL" id="CDW53784.1"/>
    </source>
</evidence>
<dbReference type="FunFam" id="2.40.10.230:FF:000001">
    <property type="entry name" value="H/ACA ribonucleoprotein complex subunit"/>
    <property type="match status" value="1"/>
</dbReference>
<dbReference type="OrthoDB" id="2187159at2759"/>
<feature type="compositionally biased region" description="Basic and acidic residues" evidence="10">
    <location>
        <begin position="140"/>
        <end position="157"/>
    </location>
</feature>
<dbReference type="AlphaFoldDB" id="A0A077Z1J6"/>
<dbReference type="GO" id="GO:0000454">
    <property type="term" value="P:snoRNA guided rRNA pseudouridine synthesis"/>
    <property type="evidence" value="ECO:0007669"/>
    <property type="project" value="TreeGrafter"/>
</dbReference>
<keyword evidence="2 9" id="KW-0690">Ribosome biogenesis</keyword>
<dbReference type="STRING" id="36087.A0A077Z1J6"/>
<keyword evidence="4 9" id="KW-0694">RNA-binding</keyword>
<accession>A0A077Z1J6</accession>
<dbReference type="PANTHER" id="PTHR23237:SF6">
    <property type="entry name" value="H_ACA RIBONUCLEOPROTEIN COMPLEX SUBUNIT 1"/>
    <property type="match status" value="1"/>
</dbReference>
<dbReference type="InterPro" id="IPR009000">
    <property type="entry name" value="Transl_B-barrel_sf"/>
</dbReference>
<feature type="compositionally biased region" description="Basic and acidic residues" evidence="10">
    <location>
        <begin position="201"/>
        <end position="224"/>
    </location>
</feature>
<dbReference type="Proteomes" id="UP000030665">
    <property type="component" value="Unassembled WGS sequence"/>
</dbReference>
<dbReference type="GO" id="GO:0031429">
    <property type="term" value="C:box H/ACA snoRNP complex"/>
    <property type="evidence" value="ECO:0007669"/>
    <property type="project" value="TreeGrafter"/>
</dbReference>
<keyword evidence="6 9" id="KW-0687">Ribonucleoprotein</keyword>
<keyword evidence="12" id="KW-1185">Reference proteome</keyword>
<dbReference type="Gene3D" id="2.40.10.230">
    <property type="entry name" value="Probable tRNA pseudouridine synthase domain"/>
    <property type="match status" value="1"/>
</dbReference>
<evidence type="ECO:0000256" key="6">
    <source>
        <dbReference type="ARBA" id="ARBA00023274"/>
    </source>
</evidence>
<gene>
    <name evidence="11" type="ORF">TTRE_0000205101</name>
</gene>
<evidence type="ECO:0000256" key="9">
    <source>
        <dbReference type="RuleBase" id="RU364004"/>
    </source>
</evidence>
<comment type="subunit">
    <text evidence="8">Component of the small nucleolar ribonucleoprotein particle containing H/ACA-type snoRNAs (H/ACA snoRNPs).</text>
</comment>
<evidence type="ECO:0000313" key="12">
    <source>
        <dbReference type="Proteomes" id="UP000030665"/>
    </source>
</evidence>
<dbReference type="InterPro" id="IPR007504">
    <property type="entry name" value="H/ACA_rnp_Gar1/Naf1"/>
</dbReference>
<evidence type="ECO:0000256" key="8">
    <source>
        <dbReference type="ARBA" id="ARBA00066217"/>
    </source>
</evidence>
<keyword evidence="3 9" id="KW-0698">rRNA processing</keyword>
<comment type="subcellular location">
    <subcellularLocation>
        <location evidence="1 9">Nucleus</location>
        <location evidence="1 9">Nucleolus</location>
    </subcellularLocation>
</comment>
<evidence type="ECO:0000256" key="4">
    <source>
        <dbReference type="ARBA" id="ARBA00022884"/>
    </source>
</evidence>
<feature type="region of interest" description="Disordered" evidence="10">
    <location>
        <begin position="130"/>
        <end position="251"/>
    </location>
</feature>
<dbReference type="PANTHER" id="PTHR23237">
    <property type="entry name" value="NUCLEOLAR PROTEIN FAMILY A MEMBER 1 SNORNP PROTEIN GAR1"/>
    <property type="match status" value="1"/>
</dbReference>
<organism evidence="11 12">
    <name type="scientific">Trichuris trichiura</name>
    <name type="common">Whipworm</name>
    <name type="synonym">Trichocephalus trichiurus</name>
    <dbReference type="NCBI Taxonomy" id="36087"/>
    <lineage>
        <taxon>Eukaryota</taxon>
        <taxon>Metazoa</taxon>
        <taxon>Ecdysozoa</taxon>
        <taxon>Nematoda</taxon>
        <taxon>Enoplea</taxon>
        <taxon>Dorylaimia</taxon>
        <taxon>Trichinellida</taxon>
        <taxon>Trichuridae</taxon>
        <taxon>Trichuris</taxon>
    </lineage>
</organism>
<evidence type="ECO:0000256" key="10">
    <source>
        <dbReference type="SAM" id="MobiDB-lite"/>
    </source>
</evidence>
<feature type="compositionally biased region" description="Basic and acidic residues" evidence="10">
    <location>
        <begin position="172"/>
        <end position="192"/>
    </location>
</feature>
<evidence type="ECO:0000256" key="5">
    <source>
        <dbReference type="ARBA" id="ARBA00023242"/>
    </source>
</evidence>